<comment type="similarity">
    <text evidence="1">Belongs to the LOR family.</text>
</comment>
<dbReference type="Gramene" id="ONK62955">
    <property type="protein sequence ID" value="ONK62955"/>
    <property type="gene ID" value="A4U43_C07F9860"/>
</dbReference>
<dbReference type="InterPro" id="IPR007612">
    <property type="entry name" value="LOR"/>
</dbReference>
<protein>
    <submittedName>
        <fullName evidence="2">Uncharacterized protein</fullName>
    </submittedName>
</protein>
<dbReference type="InterPro" id="IPR038595">
    <property type="entry name" value="LOR_sf"/>
</dbReference>
<dbReference type="EMBL" id="CM007387">
    <property type="protein sequence ID" value="ONK62955.1"/>
    <property type="molecule type" value="Genomic_DNA"/>
</dbReference>
<keyword evidence="3" id="KW-1185">Reference proteome</keyword>
<dbReference type="SUPFAM" id="SSF54518">
    <property type="entry name" value="Tubby C-terminal domain-like"/>
    <property type="match status" value="1"/>
</dbReference>
<dbReference type="AlphaFoldDB" id="A0A5P1EAP7"/>
<evidence type="ECO:0000256" key="1">
    <source>
        <dbReference type="ARBA" id="ARBA00005437"/>
    </source>
</evidence>
<organism evidence="2 3">
    <name type="scientific">Asparagus officinalis</name>
    <name type="common">Garden asparagus</name>
    <dbReference type="NCBI Taxonomy" id="4686"/>
    <lineage>
        <taxon>Eukaryota</taxon>
        <taxon>Viridiplantae</taxon>
        <taxon>Streptophyta</taxon>
        <taxon>Embryophyta</taxon>
        <taxon>Tracheophyta</taxon>
        <taxon>Spermatophyta</taxon>
        <taxon>Magnoliopsida</taxon>
        <taxon>Liliopsida</taxon>
        <taxon>Asparagales</taxon>
        <taxon>Asparagaceae</taxon>
        <taxon>Asparagoideae</taxon>
        <taxon>Asparagus</taxon>
    </lineage>
</organism>
<dbReference type="Pfam" id="PF04525">
    <property type="entry name" value="LOR"/>
    <property type="match status" value="1"/>
</dbReference>
<gene>
    <name evidence="2" type="ORF">A4U43_C07F9860</name>
</gene>
<accession>A0A5P1EAP7</accession>
<evidence type="ECO:0000313" key="3">
    <source>
        <dbReference type="Proteomes" id="UP000243459"/>
    </source>
</evidence>
<dbReference type="OMA" id="STEVYLM"/>
<name>A0A5P1EAP7_ASPOF</name>
<evidence type="ECO:0000313" key="2">
    <source>
        <dbReference type="EMBL" id="ONK62955.1"/>
    </source>
</evidence>
<dbReference type="Gene3D" id="2.40.160.200">
    <property type="entry name" value="LURP1-related"/>
    <property type="match status" value="1"/>
</dbReference>
<dbReference type="PANTHER" id="PTHR31087:SF25">
    <property type="entry name" value="TRANSLATION INITIATION FACTOR 2B FAMILY PROTEIN, PUTATIVE, EXPRESSED-RELATED"/>
    <property type="match status" value="1"/>
</dbReference>
<proteinExistence type="inferred from homology"/>
<dbReference type="PANTHER" id="PTHR31087">
    <property type="match status" value="1"/>
</dbReference>
<sequence length="136" mass="16322">MPIFFFFFFYSSEIQIFTVWMKSLVLNGNGCTIYDSYGRIVYRVYKYACKSSTEVYLMDDRGRTLTKILRKKLRIFRQWEGFQGDGLIVEKQEPWFRVRKTRRYFNRGQNFAAEVTDIIIKLAIRSLVHQARVTTK</sequence>
<reference evidence="3" key="1">
    <citation type="journal article" date="2017" name="Nat. Commun.">
        <title>The asparagus genome sheds light on the origin and evolution of a young Y chromosome.</title>
        <authorList>
            <person name="Harkess A."/>
            <person name="Zhou J."/>
            <person name="Xu C."/>
            <person name="Bowers J.E."/>
            <person name="Van der Hulst R."/>
            <person name="Ayyampalayam S."/>
            <person name="Mercati F."/>
            <person name="Riccardi P."/>
            <person name="McKain M.R."/>
            <person name="Kakrana A."/>
            <person name="Tang H."/>
            <person name="Ray J."/>
            <person name="Groenendijk J."/>
            <person name="Arikit S."/>
            <person name="Mathioni S.M."/>
            <person name="Nakano M."/>
            <person name="Shan H."/>
            <person name="Telgmann-Rauber A."/>
            <person name="Kanno A."/>
            <person name="Yue Z."/>
            <person name="Chen H."/>
            <person name="Li W."/>
            <person name="Chen Y."/>
            <person name="Xu X."/>
            <person name="Zhang Y."/>
            <person name="Luo S."/>
            <person name="Chen H."/>
            <person name="Gao J."/>
            <person name="Mao Z."/>
            <person name="Pires J.C."/>
            <person name="Luo M."/>
            <person name="Kudrna D."/>
            <person name="Wing R.A."/>
            <person name="Meyers B.C."/>
            <person name="Yi K."/>
            <person name="Kong H."/>
            <person name="Lavrijsen P."/>
            <person name="Sunseri F."/>
            <person name="Falavigna A."/>
            <person name="Ye Y."/>
            <person name="Leebens-Mack J.H."/>
            <person name="Chen G."/>
        </authorList>
    </citation>
    <scope>NUCLEOTIDE SEQUENCE [LARGE SCALE GENOMIC DNA]</scope>
    <source>
        <strain evidence="3">cv. DH0086</strain>
    </source>
</reference>
<dbReference type="InterPro" id="IPR025659">
    <property type="entry name" value="Tubby-like_C"/>
</dbReference>
<dbReference type="Proteomes" id="UP000243459">
    <property type="component" value="Chromosome 7"/>
</dbReference>